<dbReference type="PANTHER" id="PTHR31521:SF3">
    <property type="entry name" value="TRYPSIN FAMILY PROTEIN"/>
    <property type="match status" value="1"/>
</dbReference>
<name>A0ABC8KAB8_ERUVS</name>
<dbReference type="AlphaFoldDB" id="A0ABC8KAB8"/>
<protein>
    <submittedName>
        <fullName evidence="1">Uncharacterized protein</fullName>
    </submittedName>
</protein>
<dbReference type="Proteomes" id="UP001642260">
    <property type="component" value="Unassembled WGS sequence"/>
</dbReference>
<comment type="caution">
    <text evidence="1">The sequence shown here is derived from an EMBL/GenBank/DDBJ whole genome shotgun (WGS) entry which is preliminary data.</text>
</comment>
<reference evidence="1 2" key="1">
    <citation type="submission" date="2022-03" db="EMBL/GenBank/DDBJ databases">
        <authorList>
            <person name="Macdonald S."/>
            <person name="Ahmed S."/>
            <person name="Newling K."/>
        </authorList>
    </citation>
    <scope>NUCLEOTIDE SEQUENCE [LARGE SCALE GENOMIC DNA]</scope>
</reference>
<dbReference type="PANTHER" id="PTHR31521">
    <property type="entry name" value="EXPRESSED PROTEIN"/>
    <property type="match status" value="1"/>
</dbReference>
<keyword evidence="2" id="KW-1185">Reference proteome</keyword>
<evidence type="ECO:0000313" key="2">
    <source>
        <dbReference type="Proteomes" id="UP001642260"/>
    </source>
</evidence>
<organism evidence="1 2">
    <name type="scientific">Eruca vesicaria subsp. sativa</name>
    <name type="common">Garden rocket</name>
    <name type="synonym">Eruca sativa</name>
    <dbReference type="NCBI Taxonomy" id="29727"/>
    <lineage>
        <taxon>Eukaryota</taxon>
        <taxon>Viridiplantae</taxon>
        <taxon>Streptophyta</taxon>
        <taxon>Embryophyta</taxon>
        <taxon>Tracheophyta</taxon>
        <taxon>Spermatophyta</taxon>
        <taxon>Magnoliopsida</taxon>
        <taxon>eudicotyledons</taxon>
        <taxon>Gunneridae</taxon>
        <taxon>Pentapetalae</taxon>
        <taxon>rosids</taxon>
        <taxon>malvids</taxon>
        <taxon>Brassicales</taxon>
        <taxon>Brassicaceae</taxon>
        <taxon>Brassiceae</taxon>
        <taxon>Eruca</taxon>
    </lineage>
</organism>
<accession>A0ABC8KAB8</accession>
<evidence type="ECO:0000313" key="1">
    <source>
        <dbReference type="EMBL" id="CAH8351579.1"/>
    </source>
</evidence>
<dbReference type="EMBL" id="CAKOAT010171155">
    <property type="protein sequence ID" value="CAH8351579.1"/>
    <property type="molecule type" value="Genomic_DNA"/>
</dbReference>
<dbReference type="InterPro" id="IPR057906">
    <property type="entry name" value="Nal1"/>
</dbReference>
<sequence>MTFGMAFSLELTQEEEWLKLADKPCPENWTSGVGLGRVLNLSELHLITSSEGLQVICAAIDSTVVESSPSVYKPSRCKTGEKFEPINLNVQQVLREEDNLNIDPEFQIEDVLESAAVIEELQFIPSSSTNPIPSEN</sequence>
<proteinExistence type="predicted"/>
<gene>
    <name evidence="1" type="ORF">ERUC_LOCUS18299</name>
</gene>